<name>A0L5L3_MAGMM</name>
<dbReference type="SMART" id="SM00065">
    <property type="entry name" value="GAF"/>
    <property type="match status" value="1"/>
</dbReference>
<keyword evidence="1" id="KW-1133">Transmembrane helix</keyword>
<dbReference type="Gene3D" id="3.30.450.40">
    <property type="match status" value="1"/>
</dbReference>
<dbReference type="EMBL" id="CP000471">
    <property type="protein sequence ID" value="ABK43256.1"/>
    <property type="molecule type" value="Genomic_DNA"/>
</dbReference>
<dbReference type="InterPro" id="IPR035965">
    <property type="entry name" value="PAS-like_dom_sf"/>
</dbReference>
<dbReference type="AlphaFoldDB" id="A0L5L3"/>
<keyword evidence="1" id="KW-0812">Transmembrane</keyword>
<reference evidence="4" key="1">
    <citation type="journal article" date="2009" name="Appl. Environ. Microbiol.">
        <title>Complete genome sequence of the chemolithoautotrophic marine magnetotactic coccus strain MC-1.</title>
        <authorList>
            <person name="Schubbe S."/>
            <person name="Williams T.J."/>
            <person name="Xie G."/>
            <person name="Kiss H.E."/>
            <person name="Brettin T.S."/>
            <person name="Martinez D."/>
            <person name="Ross C.A."/>
            <person name="Schuler D."/>
            <person name="Cox B.L."/>
            <person name="Nealson K.H."/>
            <person name="Bazylinski D.A."/>
        </authorList>
    </citation>
    <scope>NUCLEOTIDE SEQUENCE [LARGE SCALE GENOMIC DNA]</scope>
    <source>
        <strain evidence="4">ATCC BAA-1437 / JCM 17883 / MC-1</strain>
    </source>
</reference>
<keyword evidence="1" id="KW-0472">Membrane</keyword>
<dbReference type="Gene3D" id="3.30.450.20">
    <property type="entry name" value="PAS domain"/>
    <property type="match status" value="1"/>
</dbReference>
<dbReference type="Pfam" id="PF08448">
    <property type="entry name" value="PAS_4"/>
    <property type="match status" value="1"/>
</dbReference>
<reference evidence="3 4" key="2">
    <citation type="journal article" date="2012" name="Int. J. Syst. Evol. Microbiol.">
        <title>Magnetococcus marinus gen. nov., sp. nov., a marine, magnetotactic bacterium that represents a novel lineage (Magnetococcaceae fam. nov.; Magnetococcales ord. nov.) at the base of the Alphaproteobacteria.</title>
        <authorList>
            <person name="Bazylinski D.A."/>
            <person name="Williams T.J."/>
            <person name="Lefevre C.T."/>
            <person name="Berg R.J."/>
            <person name="Zhang C.L."/>
            <person name="Bowser S.S."/>
            <person name="Dean A.J."/>
            <person name="Beveridge T.J."/>
        </authorList>
    </citation>
    <scope>NUCLEOTIDE SEQUENCE [LARGE SCALE GENOMIC DNA]</scope>
    <source>
        <strain evidence="4">ATCC BAA-1437 / JCM 17883 / MC-1</strain>
    </source>
</reference>
<dbReference type="KEGG" id="mgm:Mmc1_0735"/>
<dbReference type="InterPro" id="IPR003018">
    <property type="entry name" value="GAF"/>
</dbReference>
<dbReference type="Pfam" id="PF13185">
    <property type="entry name" value="GAF_2"/>
    <property type="match status" value="1"/>
</dbReference>
<keyword evidence="4" id="KW-1185">Reference proteome</keyword>
<evidence type="ECO:0000313" key="4">
    <source>
        <dbReference type="Proteomes" id="UP000002586"/>
    </source>
</evidence>
<dbReference type="InterPro" id="IPR029016">
    <property type="entry name" value="GAF-like_dom_sf"/>
</dbReference>
<protein>
    <submittedName>
        <fullName evidence="3">Putative PAS/PAC sensor protein</fullName>
    </submittedName>
</protein>
<feature type="transmembrane region" description="Helical" evidence="1">
    <location>
        <begin position="12"/>
        <end position="32"/>
    </location>
</feature>
<evidence type="ECO:0000313" key="3">
    <source>
        <dbReference type="EMBL" id="ABK43256.1"/>
    </source>
</evidence>
<evidence type="ECO:0000259" key="2">
    <source>
        <dbReference type="SMART" id="SM00065"/>
    </source>
</evidence>
<sequence length="512" mass="58762" precursor="true">MRPSFTMKQGIMLGTILLVLSVLVSGIVYGIYQQQKHERYKYETQRIHAELELIGDFLGDAMSRHDYIEAKQLLARWFNNHQDISLFQATFTNGQPLFHQQRGGYSEQDQVDQLQVHFSDNELQLKLAYLSRDMHASLRTLQQQLLGFSLIMVLLTGGLLWYLLFRWTLRPMEAEVARRTQDLSQSLSFLDSMLDATATQIVIVDHEGVIVTTNRAWRENNPQLEQASYGVGRSFFEIYPASWFGQGEENYGRQGIEQVLRGERQRFVLEYECSYSKARRWYSLRAYQVPWQGPPRVVISQENITNIKLVQAALEANQKQLETLNRHYRLVSQCHIAVAQSVDEEALLKEICHIIAHQGGYSLVWIGMAEQGGEQRVIPVAWHGFEQSYMEKLCVRWDDSLLGRGPAGRAIRENRPVIVDDIETDPRFKPWLNSAKSQNFSTCASFPLGDESGSFGVLSLYSQQQGVFGPDESMLFSELASTLSQGLYTLRGQARLKLNRQTTLTFREEQAR</sequence>
<organism evidence="3 4">
    <name type="scientific">Magnetococcus marinus (strain ATCC BAA-1437 / JCM 17883 / MC-1)</name>
    <dbReference type="NCBI Taxonomy" id="156889"/>
    <lineage>
        <taxon>Bacteria</taxon>
        <taxon>Pseudomonadati</taxon>
        <taxon>Pseudomonadota</taxon>
        <taxon>Magnetococcia</taxon>
        <taxon>Magnetococcales</taxon>
        <taxon>Magnetococcaceae</taxon>
        <taxon>Magnetococcus</taxon>
    </lineage>
</organism>
<dbReference type="SUPFAM" id="SSF55785">
    <property type="entry name" value="PYP-like sensor domain (PAS domain)"/>
    <property type="match status" value="1"/>
</dbReference>
<dbReference type="Proteomes" id="UP000002586">
    <property type="component" value="Chromosome"/>
</dbReference>
<proteinExistence type="predicted"/>
<dbReference type="eggNOG" id="COG2203">
    <property type="taxonomic scope" value="Bacteria"/>
</dbReference>
<feature type="transmembrane region" description="Helical" evidence="1">
    <location>
        <begin position="145"/>
        <end position="164"/>
    </location>
</feature>
<gene>
    <name evidence="3" type="ordered locus">Mmc1_0735</name>
</gene>
<feature type="domain" description="GAF" evidence="2">
    <location>
        <begin position="343"/>
        <end position="497"/>
    </location>
</feature>
<evidence type="ECO:0000256" key="1">
    <source>
        <dbReference type="SAM" id="Phobius"/>
    </source>
</evidence>
<dbReference type="SUPFAM" id="SSF55781">
    <property type="entry name" value="GAF domain-like"/>
    <property type="match status" value="1"/>
</dbReference>
<dbReference type="InterPro" id="IPR013656">
    <property type="entry name" value="PAS_4"/>
</dbReference>
<dbReference type="STRING" id="156889.Mmc1_0735"/>
<accession>A0L5L3</accession>
<dbReference type="HOGENOM" id="CLU_531888_0_0_5"/>